<dbReference type="Gene3D" id="3.40.190.10">
    <property type="entry name" value="Periplasmic binding protein-like II"/>
    <property type="match status" value="1"/>
</dbReference>
<keyword evidence="2" id="KW-1185">Reference proteome</keyword>
<dbReference type="AlphaFoldDB" id="A0A1H8DRN5"/>
<sequence length="513" mass="58310">MKKTKLIKRLMLLLAVAFLVAFFFSAMYKDEESIISTIPQPNPDNNPKNVVQLNITAVGVRYPDFDAVQEQVNLILRKAIGVEIKVNFIDKSTATQSYTATFAGEHNVNLIDANLFYDYKIWAARNAYMPITENMMELCAPKTFRKLNPKLLEQIKYRSRVYMVPSTVNTSGEYVVLARGDLMDKYGITSLKDANELENFLRILKTNEDITPYDVGGVGHELMQAVYLQPRSLQMIDSSLLALDFSSASPKVVWLPEYEGFTDYLQLVQKWRSSGLIPENAAARKPVGEESFVQGRSAIYVCRIEEAMQMQSFIDDVSPQFDPRIYDISGQRVTWCDYEPLNGFAVVGGSHNAAKSLAFIEQLATNEKVFRLLNYGVEGYHYQIENGKYVATEHSSRYPAGNNRLWQFTDEFVLENRLQRQDGLNLLKRYQSSNGKPRGFGSFSIDPDAKVVEINEKQRVNIRFIYPLTLGAFDDIASAIKNSRDELGSAGFFEYMKSGQSQLERYLQQYGGE</sequence>
<reference evidence="1 2" key="1">
    <citation type="submission" date="2016-10" db="EMBL/GenBank/DDBJ databases">
        <authorList>
            <person name="de Groot N.N."/>
        </authorList>
    </citation>
    <scope>NUCLEOTIDE SEQUENCE [LARGE SCALE GENOMIC DNA]</scope>
    <source>
        <strain evidence="1 2">CGMCC 1.5070</strain>
    </source>
</reference>
<dbReference type="Proteomes" id="UP000199158">
    <property type="component" value="Unassembled WGS sequence"/>
</dbReference>
<dbReference type="SUPFAM" id="SSF53850">
    <property type="entry name" value="Periplasmic binding protein-like II"/>
    <property type="match status" value="1"/>
</dbReference>
<evidence type="ECO:0000313" key="2">
    <source>
        <dbReference type="Proteomes" id="UP000199158"/>
    </source>
</evidence>
<proteinExistence type="predicted"/>
<gene>
    <name evidence="1" type="ORF">SAMN05216180_2730</name>
</gene>
<organism evidence="1 2">
    <name type="scientific">Hydrogenoanaerobacterium saccharovorans</name>
    <dbReference type="NCBI Taxonomy" id="474960"/>
    <lineage>
        <taxon>Bacteria</taxon>
        <taxon>Bacillati</taxon>
        <taxon>Bacillota</taxon>
        <taxon>Clostridia</taxon>
        <taxon>Eubacteriales</taxon>
        <taxon>Oscillospiraceae</taxon>
        <taxon>Hydrogenoanaerobacterium</taxon>
    </lineage>
</organism>
<name>A0A1H8DRN5_9FIRM</name>
<dbReference type="RefSeq" id="WP_092756105.1">
    <property type="nucleotide sequence ID" value="NZ_FOCG01000003.1"/>
</dbReference>
<accession>A0A1H8DRN5</accession>
<evidence type="ECO:0000313" key="1">
    <source>
        <dbReference type="EMBL" id="SEN09207.1"/>
    </source>
</evidence>
<protein>
    <recommendedName>
        <fullName evidence="3">Aldouronate transport system substrate-binding protein</fullName>
    </recommendedName>
</protein>
<evidence type="ECO:0008006" key="3">
    <source>
        <dbReference type="Google" id="ProtNLM"/>
    </source>
</evidence>
<dbReference type="OrthoDB" id="1988587at2"/>
<dbReference type="STRING" id="474960.SAMN05216180_2730"/>
<dbReference type="EMBL" id="FOCG01000003">
    <property type="protein sequence ID" value="SEN09207.1"/>
    <property type="molecule type" value="Genomic_DNA"/>
</dbReference>